<keyword evidence="12 14" id="KW-0378">Hydrolase</keyword>
<dbReference type="SUPFAM" id="SSF53098">
    <property type="entry name" value="Ribonuclease H-like"/>
    <property type="match status" value="1"/>
</dbReference>
<dbReference type="GO" id="GO:0006298">
    <property type="term" value="P:mismatch repair"/>
    <property type="evidence" value="ECO:0007669"/>
    <property type="project" value="TreeGrafter"/>
</dbReference>
<dbReference type="InterPro" id="IPR036397">
    <property type="entry name" value="RNaseH_sf"/>
</dbReference>
<evidence type="ECO:0000256" key="2">
    <source>
        <dbReference type="ARBA" id="ARBA00001946"/>
    </source>
</evidence>
<evidence type="ECO:0000313" key="18">
    <source>
        <dbReference type="EMBL" id="CDQ22217.1"/>
    </source>
</evidence>
<dbReference type="GO" id="GO:0004523">
    <property type="term" value="F:RNA-DNA hybrid ribonuclease activity"/>
    <property type="evidence" value="ECO:0007669"/>
    <property type="project" value="UniProtKB-UniRule"/>
</dbReference>
<dbReference type="HAMAP" id="MF_00052_B">
    <property type="entry name" value="RNase_HII_B"/>
    <property type="match status" value="1"/>
</dbReference>
<evidence type="ECO:0000259" key="17">
    <source>
        <dbReference type="PROSITE" id="PS51975"/>
    </source>
</evidence>
<dbReference type="InterPro" id="IPR022898">
    <property type="entry name" value="RNase_HII"/>
</dbReference>
<comment type="catalytic activity">
    <reaction evidence="1 14 15 16">
        <text>Endonucleolytic cleavage to 5'-phosphomonoester.</text>
        <dbReference type="EC" id="3.1.26.4"/>
    </reaction>
</comment>
<comment type="cofactor">
    <cofactor evidence="2">
        <name>Mg(2+)</name>
        <dbReference type="ChEBI" id="CHEBI:18420"/>
    </cofactor>
</comment>
<evidence type="ECO:0000256" key="10">
    <source>
        <dbReference type="ARBA" id="ARBA00022723"/>
    </source>
</evidence>
<dbReference type="InterPro" id="IPR012337">
    <property type="entry name" value="RNaseH-like_sf"/>
</dbReference>
<organism evidence="18 19">
    <name type="scientific">Halobacillus karajensis</name>
    <dbReference type="NCBI Taxonomy" id="195088"/>
    <lineage>
        <taxon>Bacteria</taxon>
        <taxon>Bacillati</taxon>
        <taxon>Bacillota</taxon>
        <taxon>Bacilli</taxon>
        <taxon>Bacillales</taxon>
        <taxon>Bacillaceae</taxon>
        <taxon>Halobacillus</taxon>
    </lineage>
</organism>
<dbReference type="Proteomes" id="UP000028868">
    <property type="component" value="Unassembled WGS sequence"/>
</dbReference>
<keyword evidence="10 14" id="KW-0479">Metal-binding</keyword>
<dbReference type="CDD" id="cd07182">
    <property type="entry name" value="RNase_HII_bacteria_HII_like"/>
    <property type="match status" value="1"/>
</dbReference>
<evidence type="ECO:0000256" key="9">
    <source>
        <dbReference type="ARBA" id="ARBA00022722"/>
    </source>
</evidence>
<reference evidence="18 19" key="2">
    <citation type="submission" date="2014-05" db="EMBL/GenBank/DDBJ databases">
        <title>Draft genome sequence of Halobacillus karajensis HK-03.</title>
        <authorList>
            <person name="Khelaifia S."/>
            <person name="Croce O."/>
            <person name="Lagier J.C."/>
            <person name="Raoult D."/>
        </authorList>
    </citation>
    <scope>NUCLEOTIDE SEQUENCE [LARGE SCALE GENOMIC DNA]</scope>
    <source>
        <strain evidence="18 19">HD-03</strain>
    </source>
</reference>
<feature type="domain" description="RNase H type-2" evidence="17">
    <location>
        <begin position="81"/>
        <end position="264"/>
    </location>
</feature>
<sequence>MKETEYFDFMTQLTITQVKEKLNADEPLSPHELSMFKEDKRKGVQQLIRRYEKEKQLKYERKQRYEEMMKFEKELYQNGFSPIAGIDEAGRGPIAGPVVAGAVIMPHEYYLEGLNDSKKLTFKKREEYFERIKRDADWGVGIVTNEEIDQINIFQATKLAMKRAVEQLSNQPEHLLIDAMELDNLSYAQTSLVKGDERSVSIAAASVMAKVTRDRMMAELATEYPMYHFHNNQGYGTKEHLSALARYGASPVHRRSFAPVKDLL</sequence>
<dbReference type="GO" id="GO:0043137">
    <property type="term" value="P:DNA replication, removal of RNA primer"/>
    <property type="evidence" value="ECO:0007669"/>
    <property type="project" value="TreeGrafter"/>
</dbReference>
<evidence type="ECO:0000256" key="5">
    <source>
        <dbReference type="ARBA" id="ARBA00007383"/>
    </source>
</evidence>
<comment type="cofactor">
    <cofactor evidence="14 15">
        <name>Mn(2+)</name>
        <dbReference type="ChEBI" id="CHEBI:29035"/>
    </cofactor>
    <cofactor evidence="14 15">
        <name>Mg(2+)</name>
        <dbReference type="ChEBI" id="CHEBI:18420"/>
    </cofactor>
    <text evidence="14 15">Manganese or magnesium. Binds 1 divalent metal ion per monomer in the absence of substrate. May bind a second metal ion after substrate binding.</text>
</comment>
<dbReference type="EC" id="3.1.26.4" evidence="6 14"/>
<dbReference type="InterPro" id="IPR001352">
    <property type="entry name" value="RNase_HII/HIII"/>
</dbReference>
<name>A0A024P3K9_9BACI</name>
<reference evidence="19" key="1">
    <citation type="submission" date="2014-03" db="EMBL/GenBank/DDBJ databases">
        <authorList>
            <person name="Urmite Genomes U."/>
        </authorList>
    </citation>
    <scope>NUCLEOTIDE SEQUENCE [LARGE SCALE GENOMIC DNA]</scope>
    <source>
        <strain evidence="19">HD-03</strain>
    </source>
</reference>
<dbReference type="NCBIfam" id="NF000595">
    <property type="entry name" value="PRK00015.1-3"/>
    <property type="match status" value="1"/>
</dbReference>
<evidence type="ECO:0000256" key="7">
    <source>
        <dbReference type="ARBA" id="ARBA00019179"/>
    </source>
</evidence>
<comment type="subcellular location">
    <subcellularLocation>
        <location evidence="4 14">Cytoplasm</location>
    </subcellularLocation>
</comment>
<keyword evidence="13 14" id="KW-0464">Manganese</keyword>
<evidence type="ECO:0000313" key="19">
    <source>
        <dbReference type="Proteomes" id="UP000028868"/>
    </source>
</evidence>
<keyword evidence="8 14" id="KW-0963">Cytoplasm</keyword>
<gene>
    <name evidence="14 18" type="primary">rnhB</name>
    <name evidence="18" type="ORF">BN983_00420</name>
</gene>
<comment type="function">
    <text evidence="3 14 16">Endonuclease that specifically degrades the RNA of RNA-DNA hybrids.</text>
</comment>
<evidence type="ECO:0000256" key="3">
    <source>
        <dbReference type="ARBA" id="ARBA00004065"/>
    </source>
</evidence>
<evidence type="ECO:0000256" key="4">
    <source>
        <dbReference type="ARBA" id="ARBA00004496"/>
    </source>
</evidence>
<dbReference type="AlphaFoldDB" id="A0A024P3K9"/>
<dbReference type="Pfam" id="PF01351">
    <property type="entry name" value="RNase_HII"/>
    <property type="match status" value="1"/>
</dbReference>
<evidence type="ECO:0000256" key="8">
    <source>
        <dbReference type="ARBA" id="ARBA00022490"/>
    </source>
</evidence>
<dbReference type="FunFam" id="3.30.420.10:FF:000006">
    <property type="entry name" value="Ribonuclease HII"/>
    <property type="match status" value="1"/>
</dbReference>
<evidence type="ECO:0000256" key="11">
    <source>
        <dbReference type="ARBA" id="ARBA00022759"/>
    </source>
</evidence>
<dbReference type="GO" id="GO:0032299">
    <property type="term" value="C:ribonuclease H2 complex"/>
    <property type="evidence" value="ECO:0007669"/>
    <property type="project" value="TreeGrafter"/>
</dbReference>
<evidence type="ECO:0000256" key="6">
    <source>
        <dbReference type="ARBA" id="ARBA00012180"/>
    </source>
</evidence>
<feature type="binding site" evidence="14 15">
    <location>
        <position position="88"/>
    </location>
    <ligand>
        <name>a divalent metal cation</name>
        <dbReference type="ChEBI" id="CHEBI:60240"/>
    </ligand>
</feature>
<evidence type="ECO:0000256" key="13">
    <source>
        <dbReference type="ARBA" id="ARBA00023211"/>
    </source>
</evidence>
<comment type="caution">
    <text evidence="18">The sequence shown here is derived from an EMBL/GenBank/DDBJ whole genome shotgun (WGS) entry which is preliminary data.</text>
</comment>
<dbReference type="RefSeq" id="WP_231622324.1">
    <property type="nucleotide sequence ID" value="NZ_CCDH010000002.1"/>
</dbReference>
<evidence type="ECO:0000256" key="12">
    <source>
        <dbReference type="ARBA" id="ARBA00022801"/>
    </source>
</evidence>
<dbReference type="GO" id="GO:0005737">
    <property type="term" value="C:cytoplasm"/>
    <property type="evidence" value="ECO:0007669"/>
    <property type="project" value="UniProtKB-SubCell"/>
</dbReference>
<proteinExistence type="inferred from homology"/>
<dbReference type="NCBIfam" id="NF000594">
    <property type="entry name" value="PRK00015.1-1"/>
    <property type="match status" value="1"/>
</dbReference>
<keyword evidence="19" id="KW-1185">Reference proteome</keyword>
<evidence type="ECO:0000256" key="14">
    <source>
        <dbReference type="HAMAP-Rule" id="MF_00052"/>
    </source>
</evidence>
<keyword evidence="9 14" id="KW-0540">Nuclease</keyword>
<dbReference type="Gene3D" id="3.30.420.10">
    <property type="entry name" value="Ribonuclease H-like superfamily/Ribonuclease H"/>
    <property type="match status" value="1"/>
</dbReference>
<feature type="binding site" evidence="14 15">
    <location>
        <position position="178"/>
    </location>
    <ligand>
        <name>a divalent metal cation</name>
        <dbReference type="ChEBI" id="CHEBI:60240"/>
    </ligand>
</feature>
<dbReference type="GO" id="GO:0003723">
    <property type="term" value="F:RNA binding"/>
    <property type="evidence" value="ECO:0007669"/>
    <property type="project" value="UniProtKB-UniRule"/>
</dbReference>
<comment type="similarity">
    <text evidence="5 14 16">Belongs to the RNase HII family.</text>
</comment>
<dbReference type="PANTHER" id="PTHR10954">
    <property type="entry name" value="RIBONUCLEASE H2 SUBUNIT A"/>
    <property type="match status" value="1"/>
</dbReference>
<dbReference type="PROSITE" id="PS51975">
    <property type="entry name" value="RNASE_H_2"/>
    <property type="match status" value="1"/>
</dbReference>
<evidence type="ECO:0000256" key="16">
    <source>
        <dbReference type="RuleBase" id="RU003515"/>
    </source>
</evidence>
<keyword evidence="11 14" id="KW-0255">Endonuclease</keyword>
<dbReference type="PANTHER" id="PTHR10954:SF18">
    <property type="entry name" value="RIBONUCLEASE HII"/>
    <property type="match status" value="1"/>
</dbReference>
<protein>
    <recommendedName>
        <fullName evidence="7 14">Ribonuclease HII</fullName>
        <shortName evidence="14">RNase HII</shortName>
        <ecNumber evidence="6 14">3.1.26.4</ecNumber>
    </recommendedName>
</protein>
<dbReference type="EMBL" id="CCDI010000001">
    <property type="protein sequence ID" value="CDQ22217.1"/>
    <property type="molecule type" value="Genomic_DNA"/>
</dbReference>
<evidence type="ECO:0000256" key="15">
    <source>
        <dbReference type="PROSITE-ProRule" id="PRU01319"/>
    </source>
</evidence>
<accession>A0A024P3K9</accession>
<feature type="binding site" evidence="14 15">
    <location>
        <position position="87"/>
    </location>
    <ligand>
        <name>a divalent metal cation</name>
        <dbReference type="ChEBI" id="CHEBI:60240"/>
    </ligand>
</feature>
<dbReference type="GO" id="GO:0030145">
    <property type="term" value="F:manganese ion binding"/>
    <property type="evidence" value="ECO:0007669"/>
    <property type="project" value="UniProtKB-UniRule"/>
</dbReference>
<dbReference type="InterPro" id="IPR024567">
    <property type="entry name" value="RNase_HII/HIII_dom"/>
</dbReference>
<evidence type="ECO:0000256" key="1">
    <source>
        <dbReference type="ARBA" id="ARBA00000077"/>
    </source>
</evidence>